<feature type="transmembrane region" description="Helical" evidence="1">
    <location>
        <begin position="52"/>
        <end position="73"/>
    </location>
</feature>
<dbReference type="EMBL" id="LHPH01000005">
    <property type="protein sequence ID" value="KPH64177.1"/>
    <property type="molecule type" value="Genomic_DNA"/>
</dbReference>
<organism evidence="2 3">
    <name type="scientific">Pseudoalteromonas porphyrae</name>
    <dbReference type="NCBI Taxonomy" id="187330"/>
    <lineage>
        <taxon>Bacteria</taxon>
        <taxon>Pseudomonadati</taxon>
        <taxon>Pseudomonadota</taxon>
        <taxon>Gammaproteobacteria</taxon>
        <taxon>Alteromonadales</taxon>
        <taxon>Pseudoalteromonadaceae</taxon>
        <taxon>Pseudoalteromonas</taxon>
    </lineage>
</organism>
<feature type="transmembrane region" description="Helical" evidence="1">
    <location>
        <begin position="94"/>
        <end position="112"/>
    </location>
</feature>
<accession>A0A0N1MVY1</accession>
<proteinExistence type="predicted"/>
<name>A0A0N1MVY1_9GAMM</name>
<sequence>MNLAVRVILQPRYVARKIPSLVKFRKVVFGLSVISLFLFFLLHYLGHSKESLISVYVFIFFWGIEKCLSWKLGYKIGIGPMVAIPSNADRKLRLLGLVWGLLFLSIGVFNLFKVVAT</sequence>
<dbReference type="Proteomes" id="UP000037848">
    <property type="component" value="Unassembled WGS sequence"/>
</dbReference>
<keyword evidence="1" id="KW-0812">Transmembrane</keyword>
<evidence type="ECO:0000313" key="3">
    <source>
        <dbReference type="Proteomes" id="UP000037848"/>
    </source>
</evidence>
<dbReference type="AlphaFoldDB" id="A0A0N1MVY1"/>
<comment type="caution">
    <text evidence="2">The sequence shown here is derived from an EMBL/GenBank/DDBJ whole genome shotgun (WGS) entry which is preliminary data.</text>
</comment>
<feature type="transmembrane region" description="Helical" evidence="1">
    <location>
        <begin position="27"/>
        <end position="46"/>
    </location>
</feature>
<dbReference type="PATRIC" id="fig|187330.3.peg.3110"/>
<gene>
    <name evidence="2" type="ORF">ADS77_05670</name>
</gene>
<protein>
    <submittedName>
        <fullName evidence="2">Uncharacterized protein</fullName>
    </submittedName>
</protein>
<evidence type="ECO:0000256" key="1">
    <source>
        <dbReference type="SAM" id="Phobius"/>
    </source>
</evidence>
<keyword evidence="3" id="KW-1185">Reference proteome</keyword>
<evidence type="ECO:0000313" key="2">
    <source>
        <dbReference type="EMBL" id="KPH64177.1"/>
    </source>
</evidence>
<keyword evidence="1" id="KW-0472">Membrane</keyword>
<keyword evidence="1" id="KW-1133">Transmembrane helix</keyword>
<reference evidence="2 3" key="1">
    <citation type="submission" date="2015-08" db="EMBL/GenBank/DDBJ databases">
        <title>Draft Genome Sequence of Pseudoalteromonas porphyrae UCD-SED14.</title>
        <authorList>
            <person name="Coil D.A."/>
            <person name="Jospin G."/>
            <person name="Lee R.D."/>
            <person name="Eisen J.A."/>
        </authorList>
    </citation>
    <scope>NUCLEOTIDE SEQUENCE [LARGE SCALE GENOMIC DNA]</scope>
    <source>
        <strain evidence="2 3">UCD-SED14</strain>
    </source>
</reference>